<dbReference type="PANTHER" id="PTHR45964:SF9">
    <property type="entry name" value="SULFOTRANSFERASE"/>
    <property type="match status" value="1"/>
</dbReference>
<keyword evidence="3" id="KW-1185">Reference proteome</keyword>
<name>A0ABQ9Z2N9_9CRUS</name>
<dbReference type="EMBL" id="JAOYFB010000002">
    <property type="protein sequence ID" value="KAK4007148.1"/>
    <property type="molecule type" value="Genomic_DNA"/>
</dbReference>
<dbReference type="Gene3D" id="3.40.50.300">
    <property type="entry name" value="P-loop containing nucleotide triphosphate hydrolases"/>
    <property type="match status" value="1"/>
</dbReference>
<reference evidence="2 3" key="1">
    <citation type="journal article" date="2023" name="Nucleic Acids Res.">
        <title>The hologenome of Daphnia magna reveals possible DNA methylation and microbiome-mediated evolution of the host genome.</title>
        <authorList>
            <person name="Chaturvedi A."/>
            <person name="Li X."/>
            <person name="Dhandapani V."/>
            <person name="Marshall H."/>
            <person name="Kissane S."/>
            <person name="Cuenca-Cambronero M."/>
            <person name="Asole G."/>
            <person name="Calvet F."/>
            <person name="Ruiz-Romero M."/>
            <person name="Marangio P."/>
            <person name="Guigo R."/>
            <person name="Rago D."/>
            <person name="Mirbahai L."/>
            <person name="Eastwood N."/>
            <person name="Colbourne J.K."/>
            <person name="Zhou J."/>
            <person name="Mallon E."/>
            <person name="Orsini L."/>
        </authorList>
    </citation>
    <scope>NUCLEOTIDE SEQUENCE [LARGE SCALE GENOMIC DNA]</scope>
    <source>
        <strain evidence="2">LRV0_1</strain>
    </source>
</reference>
<sequence length="129" mass="14772">MGNAGIVRQQYDGRGVLLLRNPMDVAFAYQNWVYGGKTGKAPPEAFKGKEWEEAIDYVAYAWADHAIRWIEQIKKGTVLFYEKLLGSTAEKELERVLNVLGFHAIDGNRMRCTLANRNRTDHLRTNNSR</sequence>
<dbReference type="InterPro" id="IPR027417">
    <property type="entry name" value="P-loop_NTPase"/>
</dbReference>
<comment type="caution">
    <text evidence="2">The sequence shown here is derived from an EMBL/GenBank/DDBJ whole genome shotgun (WGS) entry which is preliminary data.</text>
</comment>
<comment type="similarity">
    <text evidence="1">Belongs to the WSCD family.</text>
</comment>
<evidence type="ECO:0000313" key="2">
    <source>
        <dbReference type="EMBL" id="KAK4007148.1"/>
    </source>
</evidence>
<gene>
    <name evidence="2" type="ORF">OUZ56_012309</name>
</gene>
<dbReference type="InterPro" id="IPR051589">
    <property type="entry name" value="Sialate-O-sulfotransferase"/>
</dbReference>
<organism evidence="2 3">
    <name type="scientific">Daphnia magna</name>
    <dbReference type="NCBI Taxonomy" id="35525"/>
    <lineage>
        <taxon>Eukaryota</taxon>
        <taxon>Metazoa</taxon>
        <taxon>Ecdysozoa</taxon>
        <taxon>Arthropoda</taxon>
        <taxon>Crustacea</taxon>
        <taxon>Branchiopoda</taxon>
        <taxon>Diplostraca</taxon>
        <taxon>Cladocera</taxon>
        <taxon>Anomopoda</taxon>
        <taxon>Daphniidae</taxon>
        <taxon>Daphnia</taxon>
    </lineage>
</organism>
<dbReference type="Proteomes" id="UP001234178">
    <property type="component" value="Unassembled WGS sequence"/>
</dbReference>
<accession>A0ABQ9Z2N9</accession>
<proteinExistence type="inferred from homology"/>
<evidence type="ECO:0000313" key="3">
    <source>
        <dbReference type="Proteomes" id="UP001234178"/>
    </source>
</evidence>
<evidence type="ECO:0008006" key="4">
    <source>
        <dbReference type="Google" id="ProtNLM"/>
    </source>
</evidence>
<dbReference type="PANTHER" id="PTHR45964">
    <property type="entry name" value="WSCD FAMILY MEMBER CG9164"/>
    <property type="match status" value="1"/>
</dbReference>
<dbReference type="SUPFAM" id="SSF52540">
    <property type="entry name" value="P-loop containing nucleoside triphosphate hydrolases"/>
    <property type="match status" value="1"/>
</dbReference>
<protein>
    <recommendedName>
        <fullName evidence="4">Sulfotransferase domain-containing protein</fullName>
    </recommendedName>
</protein>
<evidence type="ECO:0000256" key="1">
    <source>
        <dbReference type="ARBA" id="ARBA00010236"/>
    </source>
</evidence>